<dbReference type="Proteomes" id="UP000239560">
    <property type="component" value="Unassembled WGS sequence"/>
</dbReference>
<name>A0A0K3CC87_RHOTO</name>
<dbReference type="OrthoDB" id="2527173at2759"/>
<organism evidence="2 4">
    <name type="scientific">Rhodotorula toruloides</name>
    <name type="common">Yeast</name>
    <name type="synonym">Rhodosporidium toruloides</name>
    <dbReference type="NCBI Taxonomy" id="5286"/>
    <lineage>
        <taxon>Eukaryota</taxon>
        <taxon>Fungi</taxon>
        <taxon>Dikarya</taxon>
        <taxon>Basidiomycota</taxon>
        <taxon>Pucciniomycotina</taxon>
        <taxon>Microbotryomycetes</taxon>
        <taxon>Sporidiobolales</taxon>
        <taxon>Sporidiobolaceae</taxon>
        <taxon>Rhodotorula</taxon>
    </lineage>
</organism>
<evidence type="ECO:0000313" key="4">
    <source>
        <dbReference type="Proteomes" id="UP000199069"/>
    </source>
</evidence>
<feature type="compositionally biased region" description="Polar residues" evidence="1">
    <location>
        <begin position="506"/>
        <end position="524"/>
    </location>
</feature>
<feature type="compositionally biased region" description="Pro residues" evidence="1">
    <location>
        <begin position="138"/>
        <end position="148"/>
    </location>
</feature>
<feature type="compositionally biased region" description="Basic residues" evidence="1">
    <location>
        <begin position="165"/>
        <end position="176"/>
    </location>
</feature>
<evidence type="ECO:0000313" key="2">
    <source>
        <dbReference type="EMBL" id="CTR07334.1"/>
    </source>
</evidence>
<feature type="compositionally biased region" description="Polar residues" evidence="1">
    <location>
        <begin position="397"/>
        <end position="406"/>
    </location>
</feature>
<dbReference type="OMA" id="VESETWM"/>
<feature type="compositionally biased region" description="Polar residues" evidence="1">
    <location>
        <begin position="186"/>
        <end position="199"/>
    </location>
</feature>
<dbReference type="Proteomes" id="UP000199069">
    <property type="component" value="Unassembled WGS sequence"/>
</dbReference>
<evidence type="ECO:0000313" key="3">
    <source>
        <dbReference type="EMBL" id="PRQ74261.1"/>
    </source>
</evidence>
<feature type="compositionally biased region" description="Basic and acidic residues" evidence="1">
    <location>
        <begin position="473"/>
        <end position="485"/>
    </location>
</feature>
<reference evidence="3 5" key="2">
    <citation type="journal article" date="2018" name="Elife">
        <title>Functional genomics of lipid metabolism in the oleaginous yeast Rhodosporidium toruloides.</title>
        <authorList>
            <person name="Coradetti S.T."/>
            <person name="Pinel D."/>
            <person name="Geiselman G."/>
            <person name="Ito M."/>
            <person name="Mondo S."/>
            <person name="Reilly M.C."/>
            <person name="Cheng Y.F."/>
            <person name="Bauer S."/>
            <person name="Grigoriev I."/>
            <person name="Gladden J.M."/>
            <person name="Simmons B.A."/>
            <person name="Brem R."/>
            <person name="Arkin A.P."/>
            <person name="Skerker J.M."/>
        </authorList>
    </citation>
    <scope>NUCLEOTIDE SEQUENCE [LARGE SCALE GENOMIC DNA]</scope>
    <source>
        <strain evidence="3 5">NBRC 0880</strain>
    </source>
</reference>
<gene>
    <name evidence="2" type="primary">FGENESH: predicted gene_6.117</name>
    <name evidence="3" type="ORF">AAT19DRAFT_14614</name>
    <name evidence="2" type="ORF">BN2166_0031950</name>
</gene>
<evidence type="ECO:0000313" key="5">
    <source>
        <dbReference type="Proteomes" id="UP000239560"/>
    </source>
</evidence>
<feature type="compositionally biased region" description="Low complexity" evidence="1">
    <location>
        <begin position="364"/>
        <end position="383"/>
    </location>
</feature>
<feature type="region of interest" description="Disordered" evidence="1">
    <location>
        <begin position="588"/>
        <end position="622"/>
    </location>
</feature>
<feature type="compositionally biased region" description="Basic and acidic residues" evidence="1">
    <location>
        <begin position="248"/>
        <end position="261"/>
    </location>
</feature>
<feature type="region of interest" description="Disordered" evidence="1">
    <location>
        <begin position="434"/>
        <end position="567"/>
    </location>
</feature>
<feature type="compositionally biased region" description="Low complexity" evidence="1">
    <location>
        <begin position="454"/>
        <end position="469"/>
    </location>
</feature>
<feature type="compositionally biased region" description="Low complexity" evidence="1">
    <location>
        <begin position="314"/>
        <end position="323"/>
    </location>
</feature>
<protein>
    <submittedName>
        <fullName evidence="2">Uncharacterized protein</fullName>
    </submittedName>
</protein>
<dbReference type="EMBL" id="CWKI01000006">
    <property type="protein sequence ID" value="CTR07334.1"/>
    <property type="molecule type" value="Genomic_DNA"/>
</dbReference>
<feature type="region of interest" description="Disordered" evidence="1">
    <location>
        <begin position="1"/>
        <end position="52"/>
    </location>
</feature>
<sequence>MSEVQTVAQEPLLIHDGREERADEGANEPVLFAEPTEEGVEFDWPVGDKDRGPTFREMLESLNDPIPTYDELEDFGLFDHTQCSRLLAEYRLKNSSPAPTSPLPQIAFSPACDSTASSRQMGRAYTPRHRHSLSVLPVPQPQSGPPLASPSIAPRLNPFNLVRKATARPRPSHRAKSASEVPLAESVTSTPPRASFDSSSEWRHSVSLSRNETVKENRGARKLRKQAPPRITVRTDDDYLLRPFNDPPHPDLLDFADETKDASSLQPAKALVRPSTPRRSSARSSVASFVTSPLAYEPSEAEAMSPPPRPPSPVSSFPSSARRATLPPLETKKRGSTISSADSSYYADNERARLSPRHPRTGRWSMAAPPSPSGSTSSSGMWSKAIKLGRGKRGSESRASSVTSLDSPVGWEMLDCGQAGEARSFEVLGRPLSRPQVERAQSADIFPTLASGASPSLTDSGLSSSPSTPNLDRIVEQPETPDKRRSLVSKRSSLQLAKAISHESLPPSSGTTTPAIFSAASSITAGERDSPVRPPLSRSRRSSNLVLASTHSASAPPTPAIDEPRPFVPCYSANSLVESETWMSSMSSQSRDSLFYSGDETPASSSAEVDEDAVGVDADGGGVPDAVEKAHVVVDPSASDVLATTVLAPSLT</sequence>
<feature type="compositionally biased region" description="Low complexity" evidence="1">
    <location>
        <begin position="273"/>
        <end position="304"/>
    </location>
</feature>
<dbReference type="EMBL" id="LCTV02000006">
    <property type="protein sequence ID" value="PRQ74261.1"/>
    <property type="molecule type" value="Genomic_DNA"/>
</dbReference>
<dbReference type="AlphaFoldDB" id="A0A0K3CC87"/>
<reference evidence="2 4" key="1">
    <citation type="submission" date="2015-07" db="EMBL/GenBank/DDBJ databases">
        <authorList>
            <person name="Cajimat M.N.B."/>
            <person name="Milazzo M.L."/>
            <person name="Fulhorst C.F."/>
        </authorList>
    </citation>
    <scope>NUCLEOTIDE SEQUENCE [LARGE SCALE GENOMIC DNA]</scope>
    <source>
        <strain evidence="2">Single colony</strain>
    </source>
</reference>
<keyword evidence="4" id="KW-1185">Reference proteome</keyword>
<feature type="compositionally biased region" description="Basic and acidic residues" evidence="1">
    <location>
        <begin position="13"/>
        <end position="24"/>
    </location>
</feature>
<evidence type="ECO:0000256" key="1">
    <source>
        <dbReference type="SAM" id="MobiDB-lite"/>
    </source>
</evidence>
<feature type="region of interest" description="Disordered" evidence="1">
    <location>
        <begin position="96"/>
        <end position="411"/>
    </location>
</feature>
<accession>A0A0K3CC87</accession>
<feature type="compositionally biased region" description="Polar residues" evidence="1">
    <location>
        <begin position="544"/>
        <end position="555"/>
    </location>
</feature>
<proteinExistence type="predicted"/>